<dbReference type="Proteomes" id="UP000544095">
    <property type="component" value="Unassembled WGS sequence"/>
</dbReference>
<evidence type="ECO:0000256" key="4">
    <source>
        <dbReference type="SAM" id="SignalP"/>
    </source>
</evidence>
<reference evidence="6 7" key="1">
    <citation type="submission" date="2020-05" db="EMBL/GenBank/DDBJ databases">
        <title>Identification and distribution of gene clusters putatively required for synthesis of sphingolipid metabolism inhibitors in phylogenetically diverse species of the filamentous fungus Fusarium.</title>
        <authorList>
            <person name="Kim H.-S."/>
            <person name="Busman M."/>
            <person name="Brown D.W."/>
            <person name="Divon H."/>
            <person name="Uhlig S."/>
            <person name="Proctor R.H."/>
        </authorList>
    </citation>
    <scope>NUCLEOTIDE SEQUENCE [LARGE SCALE GENOMIC DNA]</scope>
    <source>
        <strain evidence="6 7">NRRL 25211</strain>
    </source>
</reference>
<dbReference type="InterPro" id="IPR006045">
    <property type="entry name" value="Cupin_1"/>
</dbReference>
<feature type="binding site" evidence="3">
    <location>
        <position position="168"/>
    </location>
    <ligand>
        <name>Mn(2+)</name>
        <dbReference type="ChEBI" id="CHEBI:29035"/>
        <label>1</label>
    </ligand>
</feature>
<dbReference type="NCBIfam" id="TIGR03404">
    <property type="entry name" value="bicupin_oxalic"/>
    <property type="match status" value="1"/>
</dbReference>
<dbReference type="GO" id="GO:0033609">
    <property type="term" value="P:oxalate metabolic process"/>
    <property type="evidence" value="ECO:0007669"/>
    <property type="project" value="InterPro"/>
</dbReference>
<dbReference type="InterPro" id="IPR051610">
    <property type="entry name" value="GPI/OXD"/>
</dbReference>
<sequence length="411" mass="45205">MKGASLFSSALALYLGSNIVAAAPRDTQQPGFDKGQPYDGKGKGAVLLGGTNKELDLQNPDNLGQQPTDNGVVPNLKWSFSDSKTRLLKGGWVREQVIQDLPSSHDISGAQQHLVKGAIRELHWHKVAEWGIVYNGSVLISAVDEFGRYQEEVLNYGDIWYFPKGAAHTVQGLADENEYLLVFDEADFDKIGTTFMVDDWINHTPKSILAKNFGVNASVFENVTSPNPYILPGTPTARNVTDGPAGKLSGNSSFVYRTFQHDPEKIGGTGGNFWKIDSTNFPASKTLAATFVTLKPGGLRELHWHPNAEEWLYFHQGKARATVFIGNAAARTFDFSAGDTAAFPDNSGHYIENTSEDEDLIWIEVYRSDRVADISLTQWLALTPPDVVAQTLNVSISFVESLKKEKQVLIE</sequence>
<keyword evidence="4" id="KW-0732">Signal</keyword>
<protein>
    <submittedName>
        <fullName evidence="6">Oxalate decarboxylase</fullName>
    </submittedName>
</protein>
<dbReference type="EMBL" id="JAAOAR010000122">
    <property type="protein sequence ID" value="KAF5599998.1"/>
    <property type="molecule type" value="Genomic_DNA"/>
</dbReference>
<feature type="binding site" evidence="3">
    <location>
        <position position="310"/>
    </location>
    <ligand>
        <name>Mn(2+)</name>
        <dbReference type="ChEBI" id="CHEBI:29035"/>
        <label>2</label>
    </ligand>
</feature>
<dbReference type="CDD" id="cd20305">
    <property type="entry name" value="cupin_OxDC_C"/>
    <property type="match status" value="1"/>
</dbReference>
<evidence type="ECO:0000256" key="2">
    <source>
        <dbReference type="PIRSR" id="PIRSR617774-1"/>
    </source>
</evidence>
<organism evidence="6 7">
    <name type="scientific">Fusarium pseudoanthophilum</name>
    <dbReference type="NCBI Taxonomy" id="48495"/>
    <lineage>
        <taxon>Eukaryota</taxon>
        <taxon>Fungi</taxon>
        <taxon>Dikarya</taxon>
        <taxon>Ascomycota</taxon>
        <taxon>Pezizomycotina</taxon>
        <taxon>Sordariomycetes</taxon>
        <taxon>Hypocreomycetidae</taxon>
        <taxon>Hypocreales</taxon>
        <taxon>Nectriaceae</taxon>
        <taxon>Fusarium</taxon>
        <taxon>Fusarium fujikuroi species complex</taxon>
    </lineage>
</organism>
<name>A0A8H5PNY7_9HYPO</name>
<feature type="chain" id="PRO_5034442056" evidence="4">
    <location>
        <begin position="23"/>
        <end position="411"/>
    </location>
</feature>
<feature type="domain" description="Cupin type-1" evidence="5">
    <location>
        <begin position="257"/>
        <end position="400"/>
    </location>
</feature>
<feature type="active site" description="Proton donor" evidence="2">
    <location>
        <position position="364"/>
    </location>
</feature>
<feature type="binding site" evidence="3">
    <location>
        <position position="125"/>
    </location>
    <ligand>
        <name>Mn(2+)</name>
        <dbReference type="ChEBI" id="CHEBI:29035"/>
        <label>1</label>
    </ligand>
</feature>
<feature type="signal peptide" evidence="4">
    <location>
        <begin position="1"/>
        <end position="22"/>
    </location>
</feature>
<evidence type="ECO:0000313" key="6">
    <source>
        <dbReference type="EMBL" id="KAF5599998.1"/>
    </source>
</evidence>
<keyword evidence="3" id="KW-0464">Manganese</keyword>
<evidence type="ECO:0000259" key="5">
    <source>
        <dbReference type="SMART" id="SM00835"/>
    </source>
</evidence>
<comment type="caution">
    <text evidence="6">The sequence shown here is derived from an EMBL/GenBank/DDBJ whole genome shotgun (WGS) entry which is preliminary data.</text>
</comment>
<feature type="binding site" evidence="3">
    <location>
        <position position="129"/>
    </location>
    <ligand>
        <name>Mn(2+)</name>
        <dbReference type="ChEBI" id="CHEBI:29035"/>
        <label>1</label>
    </ligand>
</feature>
<feature type="binding site" evidence="3">
    <location>
        <position position="303"/>
    </location>
    <ligand>
        <name>Mn(2+)</name>
        <dbReference type="ChEBI" id="CHEBI:29035"/>
        <label>2</label>
    </ligand>
</feature>
<dbReference type="Pfam" id="PF00190">
    <property type="entry name" value="Cupin_1"/>
    <property type="match status" value="2"/>
</dbReference>
<dbReference type="GO" id="GO:0046872">
    <property type="term" value="F:metal ion binding"/>
    <property type="evidence" value="ECO:0007669"/>
    <property type="project" value="UniProtKB-KW"/>
</dbReference>
<comment type="cofactor">
    <cofactor evidence="3">
        <name>Mn(2+)</name>
        <dbReference type="ChEBI" id="CHEBI:29035"/>
    </cofactor>
    <text evidence="3">Binds 2 manganese ions per subunit.</text>
</comment>
<dbReference type="PANTHER" id="PTHR35848:SF9">
    <property type="entry name" value="SLL1358 PROTEIN"/>
    <property type="match status" value="1"/>
</dbReference>
<dbReference type="InterPro" id="IPR011051">
    <property type="entry name" value="RmlC_Cupin_sf"/>
</dbReference>
<dbReference type="InterPro" id="IPR017774">
    <property type="entry name" value="Bicupin_oxalate_deCO2ase/Oxase"/>
</dbReference>
<feature type="binding site" evidence="3">
    <location>
        <position position="305"/>
    </location>
    <ligand>
        <name>Mn(2+)</name>
        <dbReference type="ChEBI" id="CHEBI:29035"/>
        <label>2</label>
    </ligand>
</feature>
<dbReference type="SUPFAM" id="SSF51182">
    <property type="entry name" value="RmlC-like cupins"/>
    <property type="match status" value="1"/>
</dbReference>
<feature type="binding site" evidence="3">
    <location>
        <position position="123"/>
    </location>
    <ligand>
        <name>Mn(2+)</name>
        <dbReference type="ChEBI" id="CHEBI:29035"/>
        <label>1</label>
    </ligand>
</feature>
<keyword evidence="7" id="KW-1185">Reference proteome</keyword>
<dbReference type="InterPro" id="IPR014710">
    <property type="entry name" value="RmlC-like_jellyroll"/>
</dbReference>
<feature type="binding site" evidence="3">
    <location>
        <position position="349"/>
    </location>
    <ligand>
        <name>Mn(2+)</name>
        <dbReference type="ChEBI" id="CHEBI:29035"/>
        <label>2</label>
    </ligand>
</feature>
<evidence type="ECO:0000313" key="7">
    <source>
        <dbReference type="Proteomes" id="UP000544095"/>
    </source>
</evidence>
<proteinExistence type="predicted"/>
<evidence type="ECO:0000256" key="1">
    <source>
        <dbReference type="ARBA" id="ARBA00022723"/>
    </source>
</evidence>
<gene>
    <name evidence="6" type="ORF">FPANT_2840</name>
</gene>
<feature type="domain" description="Cupin type-1" evidence="5">
    <location>
        <begin position="78"/>
        <end position="221"/>
    </location>
</feature>
<keyword evidence="1 3" id="KW-0479">Metal-binding</keyword>
<dbReference type="Gene3D" id="2.60.120.10">
    <property type="entry name" value="Jelly Rolls"/>
    <property type="match status" value="2"/>
</dbReference>
<dbReference type="SMART" id="SM00835">
    <property type="entry name" value="Cupin_1"/>
    <property type="match status" value="2"/>
</dbReference>
<accession>A0A8H5PNY7</accession>
<dbReference type="AlphaFoldDB" id="A0A8H5PNY7"/>
<dbReference type="PANTHER" id="PTHR35848">
    <property type="entry name" value="OXALATE-BINDING PROTEIN"/>
    <property type="match status" value="1"/>
</dbReference>
<evidence type="ECO:0000256" key="3">
    <source>
        <dbReference type="PIRSR" id="PIRSR617774-2"/>
    </source>
</evidence>